<evidence type="ECO:0000256" key="3">
    <source>
        <dbReference type="ARBA" id="ARBA00018901"/>
    </source>
</evidence>
<dbReference type="KEGG" id="cot:CORT_0C00860"/>
<dbReference type="InterPro" id="IPR050896">
    <property type="entry name" value="Mito_lipid_metab_GTPase"/>
</dbReference>
<keyword evidence="4" id="KW-0809">Transit peptide</keyword>
<dbReference type="PROSITE" id="PS51721">
    <property type="entry name" value="G_CP"/>
    <property type="match status" value="1"/>
</dbReference>
<evidence type="ECO:0000256" key="4">
    <source>
        <dbReference type="ARBA" id="ARBA00022946"/>
    </source>
</evidence>
<gene>
    <name evidence="7" type="ORF">CORT_0C00860</name>
</gene>
<dbReference type="GO" id="GO:0005525">
    <property type="term" value="F:GTP binding"/>
    <property type="evidence" value="ECO:0007669"/>
    <property type="project" value="InterPro"/>
</dbReference>
<dbReference type="GO" id="GO:0005739">
    <property type="term" value="C:mitochondrion"/>
    <property type="evidence" value="ECO:0007669"/>
    <property type="project" value="UniProtKB-SubCell"/>
</dbReference>
<dbReference type="InterPro" id="IPR030378">
    <property type="entry name" value="G_CP_dom"/>
</dbReference>
<evidence type="ECO:0000313" key="7">
    <source>
        <dbReference type="EMBL" id="CCG25463.1"/>
    </source>
</evidence>
<comment type="subcellular location">
    <subcellularLocation>
        <location evidence="2">Mitochondrion</location>
    </subcellularLocation>
</comment>
<dbReference type="AlphaFoldDB" id="H8X3J0"/>
<protein>
    <recommendedName>
        <fullName evidence="3">Genetic interactor of prohibitins 3, mitochondrial</fullName>
    </recommendedName>
    <alternativeName>
        <fullName evidence="5">Found in mitochondrial proteome protein 38</fullName>
    </alternativeName>
</protein>
<evidence type="ECO:0000256" key="1">
    <source>
        <dbReference type="ARBA" id="ARBA00003269"/>
    </source>
</evidence>
<feature type="domain" description="CP-type G" evidence="6">
    <location>
        <begin position="197"/>
        <end position="395"/>
    </location>
</feature>
<dbReference type="PANTHER" id="PTHR46434:SF1">
    <property type="entry name" value="GENETIC INTERACTOR OF PROHIBITINS 3, MITOCHONDRIAL"/>
    <property type="match status" value="1"/>
</dbReference>
<evidence type="ECO:0000259" key="6">
    <source>
        <dbReference type="PROSITE" id="PS51721"/>
    </source>
</evidence>
<dbReference type="OrthoDB" id="1696305at2759"/>
<evidence type="ECO:0000313" key="8">
    <source>
        <dbReference type="Proteomes" id="UP000005018"/>
    </source>
</evidence>
<dbReference type="SUPFAM" id="SSF52540">
    <property type="entry name" value="P-loop containing nucleoside triphosphate hydrolases"/>
    <property type="match status" value="1"/>
</dbReference>
<name>H8X3J0_CANO9</name>
<dbReference type="GeneID" id="14539700"/>
<dbReference type="Gene3D" id="3.40.50.300">
    <property type="entry name" value="P-loop containing nucleotide triphosphate hydrolases"/>
    <property type="match status" value="1"/>
</dbReference>
<accession>H8X3J0</accession>
<dbReference type="EMBL" id="HE681721">
    <property type="protein sequence ID" value="CCG25463.1"/>
    <property type="molecule type" value="Genomic_DNA"/>
</dbReference>
<proteinExistence type="predicted"/>
<sequence length="681" mass="78333">MSCDIENYDIRPIQKKICAFDSRCHFGNTIYTSLMTILRSFLKYPTTTLLAKFIRRQSNIALPFLYKIEPKCRSCGIKLQTNDPTKPGYFIQPNETTAASNNSGTKYIKYENKLFDKLKNELPPEDQDLLLSNTFNTNPQQKEDATFSLVNQEGESVREVIEKLYTVEPDENSHDCIRCRQMTYNSNYEMNPQNYPIDQLQHVLHNIPIDAPLVYLFSASDFPIGIDPGIFKFRKPGDIYFIMTKADNLIEKTKEASQNYTKQFIQDYLHTKYKLPRNHVFVSSGKDNWSCQQLYHFIPNGSYIIGNTNCGKSTLIKSLLLDEELQKKKQLQLKSKHENVKLPPSLVNRMKQKFVSSFMIKVGPGISYLPGFTRDVIPVEVGLKLVYDVPGFNSDVSMHQLYNSFKSSKDIHRLIKGAKTFKSGMYKSPYVTIKGPQVINLEGLGFLQLPKGGLYQLRNITNLQPHVFSDILKTKSVLHNGVPQALESKFALDMKGKTLENSYDKYLIPPFYGTIDLVIENFGYLNLKPVGTKRTNELMKLYLHPGVNAIIRDPIANYIAKTFSGKDRYGNPVSKDEYFKKSRFHLIRYKGKHPIYSQLCPVKNSGAAGGAIDDVFRFELVSQDELGEGVDVEQVKKEIRDEEYRQLNEWMGKQSVDTGDRLLYDDDFDMDEQTKYKFWKE</sequence>
<organism evidence="7 8">
    <name type="scientific">Candida orthopsilosis (strain 90-125)</name>
    <name type="common">Yeast</name>
    <dbReference type="NCBI Taxonomy" id="1136231"/>
    <lineage>
        <taxon>Eukaryota</taxon>
        <taxon>Fungi</taxon>
        <taxon>Dikarya</taxon>
        <taxon>Ascomycota</taxon>
        <taxon>Saccharomycotina</taxon>
        <taxon>Pichiomycetes</taxon>
        <taxon>Debaryomycetaceae</taxon>
        <taxon>Candida/Lodderomyces clade</taxon>
        <taxon>Candida</taxon>
    </lineage>
</organism>
<dbReference type="InterPro" id="IPR027417">
    <property type="entry name" value="P-loop_NTPase"/>
</dbReference>
<reference evidence="7 8" key="1">
    <citation type="journal article" date="2012" name="PLoS ONE">
        <title>Sequence and analysis of the genome of the pathogenic yeast Candida orthopsilosis.</title>
        <authorList>
            <person name="Riccombeni A."/>
            <person name="Vidanes G."/>
            <person name="Proux-Wera E."/>
            <person name="Wolfe K.H."/>
            <person name="Butler G."/>
        </authorList>
    </citation>
    <scope>NUCLEOTIDE SEQUENCE [LARGE SCALE GENOMIC DNA]</scope>
    <source>
        <strain evidence="7 8">Co 90-125</strain>
    </source>
</reference>
<comment type="function">
    <text evidence="1">May be involved in the mitochondrial lipid metabolism.</text>
</comment>
<evidence type="ECO:0000256" key="5">
    <source>
        <dbReference type="ARBA" id="ARBA00031834"/>
    </source>
</evidence>
<dbReference type="RefSeq" id="XP_003868367.1">
    <property type="nucleotide sequence ID" value="XM_003868319.1"/>
</dbReference>
<dbReference type="PANTHER" id="PTHR46434">
    <property type="entry name" value="GENETIC INTERACTOR OF PROHIBITINS 3, MITOCHONDRIAL"/>
    <property type="match status" value="1"/>
</dbReference>
<evidence type="ECO:0000256" key="2">
    <source>
        <dbReference type="ARBA" id="ARBA00004173"/>
    </source>
</evidence>
<dbReference type="Proteomes" id="UP000005018">
    <property type="component" value="Chromosome 3"/>
</dbReference>
<dbReference type="eggNOG" id="ENOG502S067">
    <property type="taxonomic scope" value="Eukaryota"/>
</dbReference>
<keyword evidence="8" id="KW-1185">Reference proteome</keyword>
<dbReference type="HOGENOM" id="CLU_025792_0_0_1"/>